<dbReference type="PANTHER" id="PTHR39426:SF1">
    <property type="entry name" value="HOMOLOGY TO DEATH-ON-CURING PROTEIN OF PHAGE P1"/>
    <property type="match status" value="1"/>
</dbReference>
<dbReference type="PROSITE" id="PS51459">
    <property type="entry name" value="FIDO"/>
    <property type="match status" value="1"/>
</dbReference>
<sequence>MDDIDFLSLDDVLFAHRDQIQRYGGDAGVRDLGLLESAIAQPQAAFGGQRLHAFPFEMAAAYLYHLVQNHPFVDGNKRTGAVAALLFLDLNGVEVTAPRGALYDLTMAVAKGEAGKPEIAEFFRNHVAGS</sequence>
<name>A0A7C4LLE7_9PLAN</name>
<evidence type="ECO:0000313" key="2">
    <source>
        <dbReference type="EMBL" id="HGT39655.1"/>
    </source>
</evidence>
<dbReference type="InterPro" id="IPR006440">
    <property type="entry name" value="Doc"/>
</dbReference>
<organism evidence="2">
    <name type="scientific">Schlesneria paludicola</name>
    <dbReference type="NCBI Taxonomy" id="360056"/>
    <lineage>
        <taxon>Bacteria</taxon>
        <taxon>Pseudomonadati</taxon>
        <taxon>Planctomycetota</taxon>
        <taxon>Planctomycetia</taxon>
        <taxon>Planctomycetales</taxon>
        <taxon>Planctomycetaceae</taxon>
        <taxon>Schlesneria</taxon>
    </lineage>
</organism>
<dbReference type="PIRSF" id="PIRSF018297">
    <property type="entry name" value="Doc"/>
    <property type="match status" value="1"/>
</dbReference>
<reference evidence="2" key="1">
    <citation type="journal article" date="2020" name="mSystems">
        <title>Genome- and Community-Level Interaction Insights into Carbon Utilization and Element Cycling Functions of Hydrothermarchaeota in Hydrothermal Sediment.</title>
        <authorList>
            <person name="Zhou Z."/>
            <person name="Liu Y."/>
            <person name="Xu W."/>
            <person name="Pan J."/>
            <person name="Luo Z.H."/>
            <person name="Li M."/>
        </authorList>
    </citation>
    <scope>NUCLEOTIDE SEQUENCE [LARGE SCALE GENOMIC DNA]</scope>
    <source>
        <strain evidence="2">SpSt-508</strain>
    </source>
</reference>
<dbReference type="EMBL" id="DSVQ01000012">
    <property type="protein sequence ID" value="HGT39655.1"/>
    <property type="molecule type" value="Genomic_DNA"/>
</dbReference>
<comment type="caution">
    <text evidence="2">The sequence shown here is derived from an EMBL/GenBank/DDBJ whole genome shotgun (WGS) entry which is preliminary data.</text>
</comment>
<dbReference type="NCBIfam" id="TIGR01550">
    <property type="entry name" value="DOC_P1"/>
    <property type="match status" value="1"/>
</dbReference>
<dbReference type="AlphaFoldDB" id="A0A7C4LLE7"/>
<dbReference type="Gene3D" id="1.20.120.1870">
    <property type="entry name" value="Fic/DOC protein, Fido domain"/>
    <property type="match status" value="1"/>
</dbReference>
<gene>
    <name evidence="2" type="ORF">ENS64_10405</name>
</gene>
<dbReference type="InterPro" id="IPR053737">
    <property type="entry name" value="Type_II_TA_Toxin"/>
</dbReference>
<dbReference type="SUPFAM" id="SSF140931">
    <property type="entry name" value="Fic-like"/>
    <property type="match status" value="1"/>
</dbReference>
<proteinExistence type="predicted"/>
<dbReference type="InterPro" id="IPR036597">
    <property type="entry name" value="Fido-like_dom_sf"/>
</dbReference>
<dbReference type="GO" id="GO:0016301">
    <property type="term" value="F:kinase activity"/>
    <property type="evidence" value="ECO:0007669"/>
    <property type="project" value="InterPro"/>
</dbReference>
<evidence type="ECO:0000259" key="1">
    <source>
        <dbReference type="PROSITE" id="PS51459"/>
    </source>
</evidence>
<accession>A0A7C4LLE7</accession>
<dbReference type="InterPro" id="IPR003812">
    <property type="entry name" value="Fido"/>
</dbReference>
<dbReference type="Pfam" id="PF02661">
    <property type="entry name" value="Fic"/>
    <property type="match status" value="1"/>
</dbReference>
<feature type="domain" description="Fido" evidence="1">
    <location>
        <begin position="7"/>
        <end position="125"/>
    </location>
</feature>
<protein>
    <submittedName>
        <fullName evidence="2">Type II toxin-antitoxin system death-on-curing family toxin</fullName>
    </submittedName>
</protein>
<dbReference type="PANTHER" id="PTHR39426">
    <property type="entry name" value="HOMOLOGY TO DEATH-ON-CURING PROTEIN OF PHAGE P1"/>
    <property type="match status" value="1"/>
</dbReference>